<reference evidence="4" key="1">
    <citation type="journal article" date="2019" name="Int. J. Syst. Evol. Microbiol.">
        <title>The Global Catalogue of Microorganisms (GCM) 10K type strain sequencing project: providing services to taxonomists for standard genome sequencing and annotation.</title>
        <authorList>
            <consortium name="The Broad Institute Genomics Platform"/>
            <consortium name="The Broad Institute Genome Sequencing Center for Infectious Disease"/>
            <person name="Wu L."/>
            <person name="Ma J."/>
        </authorList>
    </citation>
    <scope>NUCLEOTIDE SEQUENCE [LARGE SCALE GENOMIC DNA]</scope>
    <source>
        <strain evidence="4">NBRC 105830</strain>
    </source>
</reference>
<feature type="transmembrane region" description="Helical" evidence="1">
    <location>
        <begin position="154"/>
        <end position="174"/>
    </location>
</feature>
<dbReference type="InterPro" id="IPR043128">
    <property type="entry name" value="Rev_trsase/Diguanyl_cyclase"/>
</dbReference>
<dbReference type="Pfam" id="PF00990">
    <property type="entry name" value="GGDEF"/>
    <property type="match status" value="1"/>
</dbReference>
<dbReference type="PROSITE" id="PS50887">
    <property type="entry name" value="GGDEF"/>
    <property type="match status" value="1"/>
</dbReference>
<keyword evidence="1" id="KW-1133">Transmembrane helix</keyword>
<dbReference type="PANTHER" id="PTHR45138">
    <property type="entry name" value="REGULATORY COMPONENTS OF SENSORY TRANSDUCTION SYSTEM"/>
    <property type="match status" value="1"/>
</dbReference>
<name>A0ABQ6HR80_9MICO</name>
<keyword evidence="4" id="KW-1185">Reference proteome</keyword>
<sequence length="481" mass="50654">MSVAIVTVLAGSHLLTVVAAYVGVRRHLTRRGWAWALLAAGLLLAAAGTLVKWTLFLPGAFKPGPVTLVLPVAGHLIYVAALVAWTRHSGNHVTLERVLDGLFVMVVLLTLCWVMVVDPARAGGVAPSEVPVYLLFPVLDLLLLGCVTVMLSEVVFGSAAGLMIVVAASTLFFSDLAGGRDLASGLPVGLPVAALAVASNVAFAVALLLEPPEAEQHPTTTPADKVVRRRLALLTVLGVVPVVLLVVEVSRSRLVQDAEIDLLDIQVLSGSMIVLLAVAFSRVARMVSTAESLSSDLASLARSDHLTALPNRRSGDAELGRAIDAAAVTGETLAVALLDLDRFKAFNDQFGHHAGDELLVSSAQAWQSCLGVGQVLARYGGEEFLLVCSDMPASSVAEVIDRMRGFTPHGQNFSAGVAVWDGTESATQLVSRADDALYEAKESGRGCTRLSYTGREATPLETVARPRPMPATGRPSFEDLP</sequence>
<feature type="transmembrane region" description="Helical" evidence="1">
    <location>
        <begin position="267"/>
        <end position="284"/>
    </location>
</feature>
<dbReference type="Proteomes" id="UP001157109">
    <property type="component" value="Unassembled WGS sequence"/>
</dbReference>
<feature type="transmembrane region" description="Helical" evidence="1">
    <location>
        <begin position="36"/>
        <end position="56"/>
    </location>
</feature>
<evidence type="ECO:0000313" key="4">
    <source>
        <dbReference type="Proteomes" id="UP001157109"/>
    </source>
</evidence>
<dbReference type="SUPFAM" id="SSF55073">
    <property type="entry name" value="Nucleotide cyclase"/>
    <property type="match status" value="1"/>
</dbReference>
<dbReference type="InterPro" id="IPR000160">
    <property type="entry name" value="GGDEF_dom"/>
</dbReference>
<feature type="domain" description="GGDEF" evidence="2">
    <location>
        <begin position="331"/>
        <end position="453"/>
    </location>
</feature>
<evidence type="ECO:0000259" key="2">
    <source>
        <dbReference type="PROSITE" id="PS50887"/>
    </source>
</evidence>
<accession>A0ABQ6HR80</accession>
<feature type="transmembrane region" description="Helical" evidence="1">
    <location>
        <begin position="68"/>
        <end position="86"/>
    </location>
</feature>
<protein>
    <recommendedName>
        <fullName evidence="2">GGDEF domain-containing protein</fullName>
    </recommendedName>
</protein>
<feature type="transmembrane region" description="Helical" evidence="1">
    <location>
        <begin position="98"/>
        <end position="118"/>
    </location>
</feature>
<dbReference type="Gene3D" id="3.30.70.270">
    <property type="match status" value="1"/>
</dbReference>
<dbReference type="SMART" id="SM00267">
    <property type="entry name" value="GGDEF"/>
    <property type="match status" value="1"/>
</dbReference>
<dbReference type="PANTHER" id="PTHR45138:SF9">
    <property type="entry name" value="DIGUANYLATE CYCLASE DGCM-RELATED"/>
    <property type="match status" value="1"/>
</dbReference>
<feature type="transmembrane region" description="Helical" evidence="1">
    <location>
        <begin position="130"/>
        <end position="147"/>
    </location>
</feature>
<feature type="transmembrane region" description="Helical" evidence="1">
    <location>
        <begin position="230"/>
        <end position="247"/>
    </location>
</feature>
<dbReference type="InterPro" id="IPR029787">
    <property type="entry name" value="Nucleotide_cyclase"/>
</dbReference>
<organism evidence="3 4">
    <name type="scientific">Arsenicicoccus piscis</name>
    <dbReference type="NCBI Taxonomy" id="673954"/>
    <lineage>
        <taxon>Bacteria</taxon>
        <taxon>Bacillati</taxon>
        <taxon>Actinomycetota</taxon>
        <taxon>Actinomycetes</taxon>
        <taxon>Micrococcales</taxon>
        <taxon>Intrasporangiaceae</taxon>
        <taxon>Arsenicicoccus</taxon>
    </lineage>
</organism>
<evidence type="ECO:0000313" key="3">
    <source>
        <dbReference type="EMBL" id="GMA19984.1"/>
    </source>
</evidence>
<feature type="transmembrane region" description="Helical" evidence="1">
    <location>
        <begin position="186"/>
        <end position="209"/>
    </location>
</feature>
<comment type="caution">
    <text evidence="3">The sequence shown here is derived from an EMBL/GenBank/DDBJ whole genome shotgun (WGS) entry which is preliminary data.</text>
</comment>
<dbReference type="EMBL" id="BSUJ01000001">
    <property type="protein sequence ID" value="GMA19984.1"/>
    <property type="molecule type" value="Genomic_DNA"/>
</dbReference>
<keyword evidence="1" id="KW-0812">Transmembrane</keyword>
<dbReference type="CDD" id="cd01949">
    <property type="entry name" value="GGDEF"/>
    <property type="match status" value="1"/>
</dbReference>
<proteinExistence type="predicted"/>
<dbReference type="InterPro" id="IPR050469">
    <property type="entry name" value="Diguanylate_Cyclase"/>
</dbReference>
<dbReference type="RefSeq" id="WP_284284520.1">
    <property type="nucleotide sequence ID" value="NZ_BSUJ01000001.1"/>
</dbReference>
<keyword evidence="1" id="KW-0472">Membrane</keyword>
<evidence type="ECO:0000256" key="1">
    <source>
        <dbReference type="SAM" id="Phobius"/>
    </source>
</evidence>
<dbReference type="NCBIfam" id="TIGR00254">
    <property type="entry name" value="GGDEF"/>
    <property type="match status" value="1"/>
</dbReference>
<feature type="transmembrane region" description="Helical" evidence="1">
    <location>
        <begin position="6"/>
        <end position="24"/>
    </location>
</feature>
<gene>
    <name evidence="3" type="ORF">GCM10025862_20050</name>
</gene>